<dbReference type="EMBL" id="BMPN01000003">
    <property type="protein sequence ID" value="GGJ60174.1"/>
    <property type="molecule type" value="Genomic_DNA"/>
</dbReference>
<sequence>MESNNLKISINFIVCKEHALMPSNPDATSYILTPLSGETIITDLLPYQIMNKNYLKK</sequence>
<reference evidence="2" key="1">
    <citation type="journal article" date="2019" name="Int. J. Syst. Evol. Microbiol.">
        <title>The Global Catalogue of Microorganisms (GCM) 10K type strain sequencing project: providing services to taxonomists for standard genome sequencing and annotation.</title>
        <authorList>
            <consortium name="The Broad Institute Genomics Platform"/>
            <consortium name="The Broad Institute Genome Sequencing Center for Infectious Disease"/>
            <person name="Wu L."/>
            <person name="Ma J."/>
        </authorList>
    </citation>
    <scope>NUCLEOTIDE SEQUENCE [LARGE SCALE GENOMIC DNA]</scope>
    <source>
        <strain evidence="2">JCM 30071</strain>
    </source>
</reference>
<keyword evidence="2" id="KW-1185">Reference proteome</keyword>
<evidence type="ECO:0000313" key="1">
    <source>
        <dbReference type="EMBL" id="GGJ60174.1"/>
    </source>
</evidence>
<gene>
    <name evidence="1" type="ORF">GCM10007111_22780</name>
</gene>
<comment type="caution">
    <text evidence="1">The sequence shown here is derived from an EMBL/GenBank/DDBJ whole genome shotgun (WGS) entry which is preliminary data.</text>
</comment>
<organism evidence="1 2">
    <name type="scientific">Virgibacillus kapii</name>
    <dbReference type="NCBI Taxonomy" id="1638645"/>
    <lineage>
        <taxon>Bacteria</taxon>
        <taxon>Bacillati</taxon>
        <taxon>Bacillota</taxon>
        <taxon>Bacilli</taxon>
        <taxon>Bacillales</taxon>
        <taxon>Bacillaceae</taxon>
        <taxon>Virgibacillus</taxon>
    </lineage>
</organism>
<dbReference type="RefSeq" id="WP_188943112.1">
    <property type="nucleotide sequence ID" value="NZ_BMPN01000003.1"/>
</dbReference>
<accession>A0ABQ2DJI2</accession>
<protein>
    <submittedName>
        <fullName evidence="1">Uncharacterized protein</fullName>
    </submittedName>
</protein>
<proteinExistence type="predicted"/>
<name>A0ABQ2DJI2_9BACI</name>
<evidence type="ECO:0000313" key="2">
    <source>
        <dbReference type="Proteomes" id="UP000634435"/>
    </source>
</evidence>
<dbReference type="Proteomes" id="UP000634435">
    <property type="component" value="Unassembled WGS sequence"/>
</dbReference>